<name>Q9HHC0_HALME</name>
<gene>
    <name evidence="2" type="primary">gdhA</name>
</gene>
<feature type="transmembrane region" description="Helical" evidence="1">
    <location>
        <begin position="224"/>
        <end position="244"/>
    </location>
</feature>
<keyword evidence="1" id="KW-0812">Transmembrane</keyword>
<evidence type="ECO:0000256" key="1">
    <source>
        <dbReference type="SAM" id="Phobius"/>
    </source>
</evidence>
<accession>Q9HHC0</accession>
<organism evidence="2">
    <name type="scientific">Haloferax mediterranei</name>
    <name type="common">Halobacterium mediterranei</name>
    <dbReference type="NCBI Taxonomy" id="2252"/>
    <lineage>
        <taxon>Archaea</taxon>
        <taxon>Methanobacteriati</taxon>
        <taxon>Methanobacteriota</taxon>
        <taxon>Stenosarchaea group</taxon>
        <taxon>Halobacteria</taxon>
        <taxon>Halobacteriales</taxon>
        <taxon>Haloferacaceae</taxon>
        <taxon>Haloferax</taxon>
    </lineage>
</organism>
<sequence>MVADVDFDEKVAVRPAVLSGFTLAAVPEALPVAEPGRDGDGHVAGAADAPAAATLGTVFTVGLALAAAGATGRRLLNAAERRLLDGRLLAGAVTLGTGVHVSIGGVTLAVTFGTDLAATNRHIALDAVVRVFEVDGDALGDVAALLRAATSLTATAVEEVVKDVFEAATAHPAEGVSAASEGIALTAATAAATGPALLGLLEAFVAKLVVHLALFVIREDLLGLLNLLELLFGVLFVGHVRVVFRGLLAVRVLDLVFRGVPRDPEHVVEVLAHQLLWCNRRRYLKSTSPVSASTGGVRAASTVSFDRPHGSPESRGEIVRLLVVVFVVEVRVGVDEVFRVGIGTRAIGTAGTTSTAGSTSLCLCLLLVHALANLLQFLREVFGHVFEFVRTRIVVFEDRFHVLDSRFDVGAEFVVDVLFVLFEEGLSALNCALGLVSGFDGATAFLVLFGVLFGLALHAVDFVVGETSAAFNGDGLGVSGAFVLGGDVDDTVFVDVEADFNLRRSGRCRRDAREREFAEEFVVFSHLAFTLEDADLHRRLVVGRGGENLRLLGRDGRVLLDEALEETTLDLDTERQRRHVEEDDVVDLAAEDATLNGRAECDGLVGVDGLLGLGSENLFDLVEDLRHAGRATDEDDVVDVVLAVSGVFEGLLGRFDGAVDEVLRERLELRAGQVVFEVDRTGVRRRDEGEVDGRLLARGEFDLGFFGRVLQALEGLSVLAEVDAVVVLELRGEPVDDCFVPVVTAEFVVPVRRDNFVDAAAEVEDGNVESTATKVVDENRLVRLVVETVGHRRCGRFVDDTLDFETCDFAGVFRRLTLFVVEVRRDGDDRLFDLVAEVVFGVALDFLENHRRNLLRRVLLALDIDSVPVVAHVALDGADGVLRVLDSLVLRRLAHQTLTIVGERDDGRSRSVAFCVHNNLRVAALHYRERAVRGTEVDTQNLVARHLARKYRLLPVKGY</sequence>
<protein>
    <submittedName>
        <fullName evidence="2">Putative glutamate dehydrogenase</fullName>
    </submittedName>
</protein>
<dbReference type="InterPro" id="IPR019651">
    <property type="entry name" value="Glutamate_DH_NAD-spec"/>
</dbReference>
<feature type="transmembrane region" description="Helical" evidence="1">
    <location>
        <begin position="51"/>
        <end position="76"/>
    </location>
</feature>
<reference evidence="2" key="1">
    <citation type="submission" date="1998-06" db="EMBL/GenBank/DDBJ databases">
        <title>Organization of the DNAK locus of the archeabacterial halophile, Haloferax mediterranei.</title>
        <authorList>
            <person name="Kazi A.S."/>
            <person name="Nair C.K.K."/>
        </authorList>
    </citation>
    <scope>NUCLEOTIDE SEQUENCE</scope>
    <source>
        <strain evidence="2">ATCC33500</strain>
    </source>
</reference>
<keyword evidence="1" id="KW-1133">Transmembrane helix</keyword>
<proteinExistence type="predicted"/>
<keyword evidence="1" id="KW-0472">Membrane</keyword>
<feature type="transmembrane region" description="Helical" evidence="1">
    <location>
        <begin position="196"/>
        <end position="217"/>
    </location>
</feature>
<dbReference type="AlphaFoldDB" id="Q9HHC0"/>
<feature type="transmembrane region" description="Helical" evidence="1">
    <location>
        <begin position="88"/>
        <end position="112"/>
    </location>
</feature>
<evidence type="ECO:0000313" key="2">
    <source>
        <dbReference type="EMBL" id="AAG23119.1"/>
    </source>
</evidence>
<dbReference type="Pfam" id="PF10712">
    <property type="entry name" value="NAD-GH"/>
    <property type="match status" value="1"/>
</dbReference>
<dbReference type="EMBL" id="AF069527">
    <property type="protein sequence ID" value="AAG23119.1"/>
    <property type="molecule type" value="Genomic_DNA"/>
</dbReference>